<dbReference type="PROSITE" id="PS50977">
    <property type="entry name" value="HTH_TETR_2"/>
    <property type="match status" value="1"/>
</dbReference>
<sequence length="224" mass="24528">MPARTGRPPKISRADIVSAAHRIIDAEGTQGLTMRRLAREVGATPMALYHHVHDKDELLHLLLDEYAAGLPRPELPDDSPAERVVAAATAMHGALVGCPWIVEVLRADDLMSVRALWYPETIIDAAVHAGLSPEAAVDAYRIIWHYTAGEITARAAAARRREEDRPTYRSQVFATLDPAELPRLAALGERWEELTARDTYDKGVRAIVDGLLRPHAAPTVSEGA</sequence>
<keyword evidence="1" id="KW-0805">Transcription regulation</keyword>
<organism evidence="6 7">
    <name type="scientific">Streptosporangium brasiliense</name>
    <dbReference type="NCBI Taxonomy" id="47480"/>
    <lineage>
        <taxon>Bacteria</taxon>
        <taxon>Bacillati</taxon>
        <taxon>Actinomycetota</taxon>
        <taxon>Actinomycetes</taxon>
        <taxon>Streptosporangiales</taxon>
        <taxon>Streptosporangiaceae</taxon>
        <taxon>Streptosporangium</taxon>
    </lineage>
</organism>
<evidence type="ECO:0000313" key="7">
    <source>
        <dbReference type="Proteomes" id="UP001230426"/>
    </source>
</evidence>
<dbReference type="EMBL" id="JAUSRB010000002">
    <property type="protein sequence ID" value="MDP9864135.1"/>
    <property type="molecule type" value="Genomic_DNA"/>
</dbReference>
<dbReference type="RefSeq" id="WP_306861661.1">
    <property type="nucleotide sequence ID" value="NZ_JAUSRB010000002.1"/>
</dbReference>
<name>A0ABT9R4I1_9ACTN</name>
<evidence type="ECO:0000259" key="5">
    <source>
        <dbReference type="PROSITE" id="PS50977"/>
    </source>
</evidence>
<dbReference type="PANTHER" id="PTHR30055">
    <property type="entry name" value="HTH-TYPE TRANSCRIPTIONAL REGULATOR RUTR"/>
    <property type="match status" value="1"/>
</dbReference>
<dbReference type="Gene3D" id="1.10.357.10">
    <property type="entry name" value="Tetracycline Repressor, domain 2"/>
    <property type="match status" value="1"/>
</dbReference>
<comment type="caution">
    <text evidence="6">The sequence shown here is derived from an EMBL/GenBank/DDBJ whole genome shotgun (WGS) entry which is preliminary data.</text>
</comment>
<evidence type="ECO:0000256" key="1">
    <source>
        <dbReference type="ARBA" id="ARBA00023015"/>
    </source>
</evidence>
<evidence type="ECO:0000256" key="4">
    <source>
        <dbReference type="PROSITE-ProRule" id="PRU00335"/>
    </source>
</evidence>
<gene>
    <name evidence="6" type="ORF">J2S55_003401</name>
</gene>
<protein>
    <submittedName>
        <fullName evidence="6">AcrR family transcriptional regulator</fullName>
    </submittedName>
</protein>
<keyword evidence="7" id="KW-1185">Reference proteome</keyword>
<evidence type="ECO:0000256" key="2">
    <source>
        <dbReference type="ARBA" id="ARBA00023125"/>
    </source>
</evidence>
<dbReference type="InterPro" id="IPR001647">
    <property type="entry name" value="HTH_TetR"/>
</dbReference>
<dbReference type="SUPFAM" id="SSF46689">
    <property type="entry name" value="Homeodomain-like"/>
    <property type="match status" value="1"/>
</dbReference>
<dbReference type="InterPro" id="IPR004111">
    <property type="entry name" value="Repressor_TetR_C"/>
</dbReference>
<dbReference type="Proteomes" id="UP001230426">
    <property type="component" value="Unassembled WGS sequence"/>
</dbReference>
<proteinExistence type="predicted"/>
<dbReference type="InterPro" id="IPR036271">
    <property type="entry name" value="Tet_transcr_reg_TetR-rel_C_sf"/>
</dbReference>
<accession>A0ABT9R4I1</accession>
<evidence type="ECO:0000256" key="3">
    <source>
        <dbReference type="ARBA" id="ARBA00023163"/>
    </source>
</evidence>
<reference evidence="6 7" key="1">
    <citation type="submission" date="2023-07" db="EMBL/GenBank/DDBJ databases">
        <title>Sequencing the genomes of 1000 actinobacteria strains.</title>
        <authorList>
            <person name="Klenk H.-P."/>
        </authorList>
    </citation>
    <scope>NUCLEOTIDE SEQUENCE [LARGE SCALE GENOMIC DNA]</scope>
    <source>
        <strain evidence="6 7">DSM 44109</strain>
    </source>
</reference>
<evidence type="ECO:0000313" key="6">
    <source>
        <dbReference type="EMBL" id="MDP9864135.1"/>
    </source>
</evidence>
<keyword evidence="2 4" id="KW-0238">DNA-binding</keyword>
<dbReference type="Pfam" id="PF02909">
    <property type="entry name" value="TetR_C_1"/>
    <property type="match status" value="1"/>
</dbReference>
<feature type="domain" description="HTH tetR-type" evidence="5">
    <location>
        <begin position="10"/>
        <end position="70"/>
    </location>
</feature>
<dbReference type="PANTHER" id="PTHR30055:SF151">
    <property type="entry name" value="TRANSCRIPTIONAL REGULATORY PROTEIN"/>
    <property type="match status" value="1"/>
</dbReference>
<dbReference type="SUPFAM" id="SSF48498">
    <property type="entry name" value="Tetracyclin repressor-like, C-terminal domain"/>
    <property type="match status" value="1"/>
</dbReference>
<dbReference type="InterPro" id="IPR009057">
    <property type="entry name" value="Homeodomain-like_sf"/>
</dbReference>
<dbReference type="Pfam" id="PF00440">
    <property type="entry name" value="TetR_N"/>
    <property type="match status" value="1"/>
</dbReference>
<feature type="DNA-binding region" description="H-T-H motif" evidence="4">
    <location>
        <begin position="33"/>
        <end position="52"/>
    </location>
</feature>
<keyword evidence="3" id="KW-0804">Transcription</keyword>
<dbReference type="InterPro" id="IPR050109">
    <property type="entry name" value="HTH-type_TetR-like_transc_reg"/>
</dbReference>